<evidence type="ECO:0000259" key="3">
    <source>
        <dbReference type="SMART" id="SM00822"/>
    </source>
</evidence>
<comment type="similarity">
    <text evidence="1">Belongs to the short-chain dehydrogenases/reductases (SDR) family.</text>
</comment>
<dbReference type="PROSITE" id="PS00061">
    <property type="entry name" value="ADH_SHORT"/>
    <property type="match status" value="1"/>
</dbReference>
<dbReference type="SMART" id="SM00822">
    <property type="entry name" value="PKS_KR"/>
    <property type="match status" value="1"/>
</dbReference>
<dbReference type="RefSeq" id="WP_092972515.1">
    <property type="nucleotide sequence ID" value="NZ_FPAT01000001.1"/>
</dbReference>
<organism evidence="4 5">
    <name type="scientific">Actinopolyspora righensis</name>
    <dbReference type="NCBI Taxonomy" id="995060"/>
    <lineage>
        <taxon>Bacteria</taxon>
        <taxon>Bacillati</taxon>
        <taxon>Actinomycetota</taxon>
        <taxon>Actinomycetes</taxon>
        <taxon>Actinopolysporales</taxon>
        <taxon>Actinopolysporaceae</taxon>
        <taxon>Actinopolyspora</taxon>
        <taxon>Actinopolyspora alba group</taxon>
    </lineage>
</organism>
<proteinExistence type="inferred from homology"/>
<dbReference type="PANTHER" id="PTHR42760">
    <property type="entry name" value="SHORT-CHAIN DEHYDROGENASES/REDUCTASES FAMILY MEMBER"/>
    <property type="match status" value="1"/>
</dbReference>
<protein>
    <submittedName>
        <fullName evidence="4">NAD(P)-dependent dehydrogenase, short-chain alcohol dehydrogenase family</fullName>
    </submittedName>
</protein>
<dbReference type="InterPro" id="IPR002347">
    <property type="entry name" value="SDR_fam"/>
</dbReference>
<feature type="domain" description="Ketoreductase" evidence="3">
    <location>
        <begin position="10"/>
        <end position="175"/>
    </location>
</feature>
<name>A0A1I6X1R6_9ACTN</name>
<dbReference type="STRING" id="995060.SAMN04487904_10110"/>
<dbReference type="Proteomes" id="UP000199165">
    <property type="component" value="Unassembled WGS sequence"/>
</dbReference>
<dbReference type="CDD" id="cd05233">
    <property type="entry name" value="SDR_c"/>
    <property type="match status" value="1"/>
</dbReference>
<evidence type="ECO:0000256" key="2">
    <source>
        <dbReference type="ARBA" id="ARBA00023002"/>
    </source>
</evidence>
<dbReference type="InterPro" id="IPR036291">
    <property type="entry name" value="NAD(P)-bd_dom_sf"/>
</dbReference>
<dbReference type="Gene3D" id="3.40.50.720">
    <property type="entry name" value="NAD(P)-binding Rossmann-like Domain"/>
    <property type="match status" value="1"/>
</dbReference>
<dbReference type="GO" id="GO:0016616">
    <property type="term" value="F:oxidoreductase activity, acting on the CH-OH group of donors, NAD or NADP as acceptor"/>
    <property type="evidence" value="ECO:0007669"/>
    <property type="project" value="UniProtKB-ARBA"/>
</dbReference>
<dbReference type="OrthoDB" id="517007at2"/>
<reference evidence="5" key="1">
    <citation type="submission" date="2016-10" db="EMBL/GenBank/DDBJ databases">
        <authorList>
            <person name="Varghese N."/>
            <person name="Submissions S."/>
        </authorList>
    </citation>
    <scope>NUCLEOTIDE SEQUENCE [LARGE SCALE GENOMIC DNA]</scope>
    <source>
        <strain evidence="5">DSM 45501</strain>
    </source>
</reference>
<dbReference type="FunFam" id="3.40.50.720:FF:000084">
    <property type="entry name" value="Short-chain dehydrogenase reductase"/>
    <property type="match status" value="1"/>
</dbReference>
<evidence type="ECO:0000313" key="5">
    <source>
        <dbReference type="Proteomes" id="UP000199165"/>
    </source>
</evidence>
<evidence type="ECO:0000256" key="1">
    <source>
        <dbReference type="ARBA" id="ARBA00006484"/>
    </source>
</evidence>
<dbReference type="EMBL" id="FPAT01000001">
    <property type="protein sequence ID" value="SFT32263.1"/>
    <property type="molecule type" value="Genomic_DNA"/>
</dbReference>
<dbReference type="PRINTS" id="PR00081">
    <property type="entry name" value="GDHRDH"/>
</dbReference>
<keyword evidence="2" id="KW-0560">Oxidoreductase</keyword>
<dbReference type="AlphaFoldDB" id="A0A1I6X1R6"/>
<dbReference type="InterPro" id="IPR020904">
    <property type="entry name" value="Sc_DH/Rdtase_CS"/>
</dbReference>
<dbReference type="PRINTS" id="PR00080">
    <property type="entry name" value="SDRFAMILY"/>
</dbReference>
<dbReference type="PANTHER" id="PTHR42760:SF115">
    <property type="entry name" value="3-OXOACYL-[ACYL-CARRIER-PROTEIN] REDUCTASE FABG"/>
    <property type="match status" value="1"/>
</dbReference>
<dbReference type="Pfam" id="PF13561">
    <property type="entry name" value="adh_short_C2"/>
    <property type="match status" value="1"/>
</dbReference>
<dbReference type="SUPFAM" id="SSF51735">
    <property type="entry name" value="NAD(P)-binding Rossmann-fold domains"/>
    <property type="match status" value="1"/>
</dbReference>
<dbReference type="InterPro" id="IPR057326">
    <property type="entry name" value="KR_dom"/>
</dbReference>
<keyword evidence="5" id="KW-1185">Reference proteome</keyword>
<sequence>MTNTARSNAEVAVVTGANQGIGRQIAEKLSGQGYQLALLDQVSPKKVVEGIDAEAIAITADVSDEDAVNSAKDQVLEHFGEVNLLVNNAGINRIASAEDTSSEQWRRVLEVNLTGPFLLSQAFGAAMLATDKPGSIVNIASIAALGGIPDRIAYNSSKHGLLGLTRTLALEWGARGVRVNAVSPGFVKTEMDEADLASGAYTKADIVDRVPLARFALPEDIAEAVAFLADSNRSGFINGVTLPVDGGWLADTSWKSLRLSKRNSSEAGSKAG</sequence>
<accession>A0A1I6X1R6</accession>
<gene>
    <name evidence="4" type="ORF">SAMN04487904_10110</name>
</gene>
<evidence type="ECO:0000313" key="4">
    <source>
        <dbReference type="EMBL" id="SFT32263.1"/>
    </source>
</evidence>